<gene>
    <name evidence="1" type="ORF">DHETER_LOCUS144</name>
</gene>
<evidence type="ECO:0000313" key="1">
    <source>
        <dbReference type="EMBL" id="CAG8439318.1"/>
    </source>
</evidence>
<feature type="non-terminal residue" evidence="1">
    <location>
        <position position="584"/>
    </location>
</feature>
<protein>
    <submittedName>
        <fullName evidence="1">17362_t:CDS:1</fullName>
    </submittedName>
</protein>
<dbReference type="Proteomes" id="UP000789702">
    <property type="component" value="Unassembled WGS sequence"/>
</dbReference>
<sequence>MLNFMKPRTLQTKGIIIPVTTPLRQYGKFIKFRKEGDKLGMSPSNKVTIQFKKRDSQYIQGIADKIVADFEIRLRLWICTNRLINVLALIVSTTFYWIYRVSSPLLRRLRNKKTPVENLKDELVVAQNYEEWIKKAQEIDILLDNDKWKLNPASPYYDYNLIQSRLGHLKQVREGNDVSSMIYMLRTGLLRNLGGLNDPRLFSQSYLGTKKLIEDYTQEVATQLEYIRQSNFSDVPQTSKIDFFNDTRQSFGCSALVLYGGATFGLYHLGVVKALYENGLLPRVISGTAVGAFIAALVCIHTDEELPKIFQPGGVDLEAFSKVGSKGNVHRKVSRLLKHGYLLDIKVLEDCVLKNVGDLTFEEAYARSKRVLNITVSSTRKFEVPQLLNYLTAPNVLISSAACASVAIMGLYDSYDLIAKDKTGKQIPWATDVKFKKWTDAVPSESESPLTRLSELFNVNHFIVSQANPFIVPFMSREQTTRSNLLVKCGYFLSTEIKHRIFQLEQLRILPRRLRGIVDEKVSGDVTIVPSISFSVSIQHNIINTVMDPTHESLDYWILKGEQSTWPLLALIKNRCIIEMVLDK</sequence>
<accession>A0ACA9JW25</accession>
<comment type="caution">
    <text evidence="1">The sequence shown here is derived from an EMBL/GenBank/DDBJ whole genome shotgun (WGS) entry which is preliminary data.</text>
</comment>
<reference evidence="1" key="1">
    <citation type="submission" date="2021-06" db="EMBL/GenBank/DDBJ databases">
        <authorList>
            <person name="Kallberg Y."/>
            <person name="Tangrot J."/>
            <person name="Rosling A."/>
        </authorList>
    </citation>
    <scope>NUCLEOTIDE SEQUENCE</scope>
    <source>
        <strain evidence="1">IL203A</strain>
    </source>
</reference>
<dbReference type="EMBL" id="CAJVPU010000056">
    <property type="protein sequence ID" value="CAG8439318.1"/>
    <property type="molecule type" value="Genomic_DNA"/>
</dbReference>
<name>A0ACA9JW25_9GLOM</name>
<proteinExistence type="predicted"/>
<evidence type="ECO:0000313" key="2">
    <source>
        <dbReference type="Proteomes" id="UP000789702"/>
    </source>
</evidence>
<organism evidence="1 2">
    <name type="scientific">Dentiscutata heterogama</name>
    <dbReference type="NCBI Taxonomy" id="1316150"/>
    <lineage>
        <taxon>Eukaryota</taxon>
        <taxon>Fungi</taxon>
        <taxon>Fungi incertae sedis</taxon>
        <taxon>Mucoromycota</taxon>
        <taxon>Glomeromycotina</taxon>
        <taxon>Glomeromycetes</taxon>
        <taxon>Diversisporales</taxon>
        <taxon>Gigasporaceae</taxon>
        <taxon>Dentiscutata</taxon>
    </lineage>
</organism>
<keyword evidence="2" id="KW-1185">Reference proteome</keyword>